<evidence type="ECO:0000256" key="8">
    <source>
        <dbReference type="ARBA" id="ARBA00023145"/>
    </source>
</evidence>
<dbReference type="PROSITE" id="PS00137">
    <property type="entry name" value="SUBTILASE_HIS"/>
    <property type="match status" value="1"/>
</dbReference>
<dbReference type="CDD" id="cd07496">
    <property type="entry name" value="Peptidases_S8_13"/>
    <property type="match status" value="1"/>
</dbReference>
<accession>A0A091B5C3</accession>
<keyword evidence="3" id="KW-0964">Secreted</keyword>
<comment type="similarity">
    <text evidence="2 9">Belongs to the peptidase S8 family.</text>
</comment>
<dbReference type="FunFam" id="2.60.120.260:FF:000149">
    <property type="entry name" value="Leupeptin-inactivating enzyme 1"/>
    <property type="match status" value="1"/>
</dbReference>
<dbReference type="AlphaFoldDB" id="A0A091B5C3"/>
<dbReference type="Pfam" id="PF01483">
    <property type="entry name" value="P_proprotein"/>
    <property type="match status" value="1"/>
</dbReference>
<dbReference type="SUPFAM" id="SSF52743">
    <property type="entry name" value="Subtilisin-like"/>
    <property type="match status" value="1"/>
</dbReference>
<dbReference type="PANTHER" id="PTHR43806">
    <property type="entry name" value="PEPTIDASE S8"/>
    <property type="match status" value="1"/>
</dbReference>
<dbReference type="eggNOG" id="COG4935">
    <property type="taxonomic scope" value="Bacteria"/>
</dbReference>
<dbReference type="GO" id="GO:0004252">
    <property type="term" value="F:serine-type endopeptidase activity"/>
    <property type="evidence" value="ECO:0007669"/>
    <property type="project" value="UniProtKB-UniRule"/>
</dbReference>
<protein>
    <recommendedName>
        <fullName evidence="12">P/Homo B domain-containing protein</fullName>
    </recommendedName>
</protein>
<evidence type="ECO:0000256" key="5">
    <source>
        <dbReference type="ARBA" id="ARBA00022729"/>
    </source>
</evidence>
<keyword evidence="7 9" id="KW-0720">Serine protease</keyword>
<keyword evidence="6 9" id="KW-0378">Hydrolase</keyword>
<comment type="subcellular location">
    <subcellularLocation>
        <location evidence="1">Secreted</location>
    </subcellularLocation>
</comment>
<dbReference type="InterPro" id="IPR015500">
    <property type="entry name" value="Peptidase_S8_subtilisin-rel"/>
</dbReference>
<dbReference type="FunFam" id="2.60.120.380:FF:000013">
    <property type="entry name" value="Alkaline serine protease"/>
    <property type="match status" value="1"/>
</dbReference>
<evidence type="ECO:0000256" key="4">
    <source>
        <dbReference type="ARBA" id="ARBA00022670"/>
    </source>
</evidence>
<evidence type="ECO:0000256" key="7">
    <source>
        <dbReference type="ARBA" id="ARBA00022825"/>
    </source>
</evidence>
<evidence type="ECO:0000313" key="13">
    <source>
        <dbReference type="EMBL" id="KFN47833.1"/>
    </source>
</evidence>
<dbReference type="InterPro" id="IPR002884">
    <property type="entry name" value="P_dom"/>
</dbReference>
<dbReference type="PANTHER" id="PTHR43806:SF11">
    <property type="entry name" value="CEREVISIN-RELATED"/>
    <property type="match status" value="1"/>
</dbReference>
<dbReference type="OrthoDB" id="9790784at2"/>
<feature type="region of interest" description="Disordered" evidence="10">
    <location>
        <begin position="217"/>
        <end position="240"/>
    </location>
</feature>
<dbReference type="PROSITE" id="PS51829">
    <property type="entry name" value="P_HOMO_B"/>
    <property type="match status" value="1"/>
</dbReference>
<dbReference type="InterPro" id="IPR034176">
    <property type="entry name" value="Peptidases_S8_13"/>
</dbReference>
<dbReference type="PROSITE" id="PS51892">
    <property type="entry name" value="SUBTILASE"/>
    <property type="match status" value="1"/>
</dbReference>
<evidence type="ECO:0000256" key="10">
    <source>
        <dbReference type="SAM" id="MobiDB-lite"/>
    </source>
</evidence>
<evidence type="ECO:0000256" key="9">
    <source>
        <dbReference type="PROSITE-ProRule" id="PRU01240"/>
    </source>
</evidence>
<feature type="active site" description="Charge relay system" evidence="9">
    <location>
        <position position="241"/>
    </location>
</feature>
<keyword evidence="14" id="KW-1185">Reference proteome</keyword>
<feature type="active site" description="Charge relay system" evidence="9">
    <location>
        <position position="190"/>
    </location>
</feature>
<evidence type="ECO:0000259" key="12">
    <source>
        <dbReference type="PROSITE" id="PS51829"/>
    </source>
</evidence>
<dbReference type="InterPro" id="IPR008979">
    <property type="entry name" value="Galactose-bd-like_sf"/>
</dbReference>
<dbReference type="PATRIC" id="fig|1384056.3.peg.422"/>
<evidence type="ECO:0000256" key="1">
    <source>
        <dbReference type="ARBA" id="ARBA00004613"/>
    </source>
</evidence>
<evidence type="ECO:0000256" key="2">
    <source>
        <dbReference type="ARBA" id="ARBA00011073"/>
    </source>
</evidence>
<dbReference type="GO" id="GO:0005576">
    <property type="term" value="C:extracellular region"/>
    <property type="evidence" value="ECO:0007669"/>
    <property type="project" value="UniProtKB-SubCell"/>
</dbReference>
<dbReference type="GO" id="GO:0006508">
    <property type="term" value="P:proteolysis"/>
    <property type="evidence" value="ECO:0007669"/>
    <property type="project" value="UniProtKB-KW"/>
</dbReference>
<dbReference type="InterPro" id="IPR000209">
    <property type="entry name" value="Peptidase_S8/S53_dom"/>
</dbReference>
<dbReference type="PROSITE" id="PS00138">
    <property type="entry name" value="SUBTILASE_SER"/>
    <property type="match status" value="1"/>
</dbReference>
<reference evidence="13 14" key="1">
    <citation type="submission" date="2013-09" db="EMBL/GenBank/DDBJ databases">
        <title>Genome sequencing of Arenimonas metalli.</title>
        <authorList>
            <person name="Chen F."/>
            <person name="Wang G."/>
        </authorList>
    </citation>
    <scope>NUCLEOTIDE SEQUENCE [LARGE SCALE GENOMIC DNA]</scope>
    <source>
        <strain evidence="13 14">CF5-1</strain>
    </source>
</reference>
<dbReference type="InterPro" id="IPR036852">
    <property type="entry name" value="Peptidase_S8/S53_dom_sf"/>
</dbReference>
<dbReference type="InterPro" id="IPR023828">
    <property type="entry name" value="Peptidase_S8_Ser-AS"/>
</dbReference>
<dbReference type="Pfam" id="PF04151">
    <property type="entry name" value="PPC"/>
    <property type="match status" value="1"/>
</dbReference>
<dbReference type="FunFam" id="3.40.50.200:FF:000022">
    <property type="entry name" value="Extracellular protease"/>
    <property type="match status" value="1"/>
</dbReference>
<gene>
    <name evidence="13" type="ORF">N787_07780</name>
</gene>
<feature type="signal peptide" evidence="11">
    <location>
        <begin position="1"/>
        <end position="26"/>
    </location>
</feature>
<dbReference type="Gene3D" id="2.60.120.380">
    <property type="match status" value="1"/>
</dbReference>
<evidence type="ECO:0000256" key="3">
    <source>
        <dbReference type="ARBA" id="ARBA00022525"/>
    </source>
</evidence>
<sequence length="714" mass="71993">MNTRKLRLRGLVAATTLALAAHSAFAAGPQDAPFVDLGTLDADTQFDRFIVKYRDGSAEAVNPAAFQRSLQSASTRANQMVQAARLQRGERNGAGKPLVASHVRRMSLGADVIAVSQKLGRQDAEALMREIAANPNVEFVQVDRVMKHALTPNDTRYSEQWGFSSTTAGIRADQAWDVATGAGIIVAVLDTGHVSHSDLNANVSGGYDFISSSTIAGDGNGRDADPSDPGDYSGGQPSSWHGTHVAGTVAAVTNNAKGVAGTAFNATVMPVRVLGRGGGSTSDIADAIIWASGGTVSGVPTLSAAQAADVINMSLGGSGACDTLTQNAINSAVSRGTAVVVAAGNSNANAANFTPASCNNVINVASITSAGARSSFSNYGTSIDVSAPGSGILSTLNAGTAGPGAESYASYNGTSMASPHVAGAVALVQSRRLALGLPLYTPAEVEAQLKATAYALPGACSGGCGAGIINAKALVDAAGGTTPPPPPPPPTGGTLTKGVAVTGLSATTGNSVNYTMAVPAGATNLTFSISGGTGDADLYVQFGSAPTDTSYVCRPYLGGNAETCTIAAPSAGTYHVRVKAYSSFSGVSLVGNYTEGGGGGSPQTYSNTADYAIADNATVDSPITVSGRSGNAPSNASVAVNIVHTYRGDLRVDLVAPDGSLYNISNRAGGSADNLVGTYTLNLSSEALNGTWRLRVNDNAAGDTGYINSWSITF</sequence>
<evidence type="ECO:0000313" key="14">
    <source>
        <dbReference type="Proteomes" id="UP000029393"/>
    </source>
</evidence>
<feature type="active site" description="Charge relay system" evidence="9">
    <location>
        <position position="415"/>
    </location>
</feature>
<dbReference type="InterPro" id="IPR007280">
    <property type="entry name" value="Peptidase_C_arc/bac"/>
</dbReference>
<dbReference type="InterPro" id="IPR022398">
    <property type="entry name" value="Peptidase_S8_His-AS"/>
</dbReference>
<name>A0A091B5C3_9GAMM</name>
<evidence type="ECO:0000256" key="6">
    <source>
        <dbReference type="ARBA" id="ARBA00022801"/>
    </source>
</evidence>
<comment type="caution">
    <text evidence="13">The sequence shown here is derived from an EMBL/GenBank/DDBJ whole genome shotgun (WGS) entry which is preliminary data.</text>
</comment>
<organism evidence="13 14">
    <name type="scientific">Arenimonas metalli CF5-1</name>
    <dbReference type="NCBI Taxonomy" id="1384056"/>
    <lineage>
        <taxon>Bacteria</taxon>
        <taxon>Pseudomonadati</taxon>
        <taxon>Pseudomonadota</taxon>
        <taxon>Gammaproteobacteria</taxon>
        <taxon>Lysobacterales</taxon>
        <taxon>Lysobacteraceae</taxon>
        <taxon>Arenimonas</taxon>
    </lineage>
</organism>
<dbReference type="InterPro" id="IPR050131">
    <property type="entry name" value="Peptidase_S8_subtilisin-like"/>
</dbReference>
<dbReference type="Proteomes" id="UP000029393">
    <property type="component" value="Unassembled WGS sequence"/>
</dbReference>
<feature type="chain" id="PRO_5001870841" description="P/Homo B domain-containing protein" evidence="11">
    <location>
        <begin position="27"/>
        <end position="714"/>
    </location>
</feature>
<dbReference type="EMBL" id="AVCK01000006">
    <property type="protein sequence ID" value="KFN47833.1"/>
    <property type="molecule type" value="Genomic_DNA"/>
</dbReference>
<keyword evidence="4 9" id="KW-0645">Protease</keyword>
<feature type="domain" description="P/Homo B" evidence="12">
    <location>
        <begin position="600"/>
        <end position="714"/>
    </location>
</feature>
<dbReference type="PRINTS" id="PR00723">
    <property type="entry name" value="SUBTILISIN"/>
</dbReference>
<dbReference type="STRING" id="1384056.N787_07780"/>
<dbReference type="SUPFAM" id="SSF49785">
    <property type="entry name" value="Galactose-binding domain-like"/>
    <property type="match status" value="1"/>
</dbReference>
<dbReference type="Gene3D" id="3.40.50.200">
    <property type="entry name" value="Peptidase S8/S53 domain"/>
    <property type="match status" value="1"/>
</dbReference>
<dbReference type="Gene3D" id="2.60.120.260">
    <property type="entry name" value="Galactose-binding domain-like"/>
    <property type="match status" value="1"/>
</dbReference>
<dbReference type="eggNOG" id="COG1404">
    <property type="taxonomic scope" value="Bacteria"/>
</dbReference>
<keyword evidence="8" id="KW-0865">Zymogen</keyword>
<evidence type="ECO:0000256" key="11">
    <source>
        <dbReference type="SAM" id="SignalP"/>
    </source>
</evidence>
<dbReference type="Pfam" id="PF00082">
    <property type="entry name" value="Peptidase_S8"/>
    <property type="match status" value="1"/>
</dbReference>
<keyword evidence="5 11" id="KW-0732">Signal</keyword>
<proteinExistence type="inferred from homology"/>